<protein>
    <submittedName>
        <fullName evidence="1">Uncharacterized protein</fullName>
    </submittedName>
</protein>
<proteinExistence type="predicted"/>
<comment type="caution">
    <text evidence="1">The sequence shown here is derived from an EMBL/GenBank/DDBJ whole genome shotgun (WGS) entry which is preliminary data.</text>
</comment>
<evidence type="ECO:0000313" key="1">
    <source>
        <dbReference type="EMBL" id="RTR26819.1"/>
    </source>
</evidence>
<dbReference type="AlphaFoldDB" id="A0A3S0L4G8"/>
<keyword evidence="2" id="KW-1185">Reference proteome</keyword>
<gene>
    <name evidence="1" type="ORF">EKG39_21455</name>
</gene>
<dbReference type="OrthoDB" id="6265771at2"/>
<evidence type="ECO:0000313" key="2">
    <source>
        <dbReference type="Proteomes" id="UP000282060"/>
    </source>
</evidence>
<reference evidence="1 2" key="1">
    <citation type="submission" date="2018-12" db="EMBL/GenBank/DDBJ databases">
        <authorList>
            <person name="Yu L."/>
        </authorList>
    </citation>
    <scope>NUCLEOTIDE SEQUENCE [LARGE SCALE GENOMIC DNA]</scope>
    <source>
        <strain evidence="1 2">HAW-EB5</strain>
    </source>
</reference>
<organism evidence="1 2">
    <name type="scientific">Shewanella atlantica</name>
    <dbReference type="NCBI Taxonomy" id="271099"/>
    <lineage>
        <taxon>Bacteria</taxon>
        <taxon>Pseudomonadati</taxon>
        <taxon>Pseudomonadota</taxon>
        <taxon>Gammaproteobacteria</taxon>
        <taxon>Alteromonadales</taxon>
        <taxon>Shewanellaceae</taxon>
        <taxon>Shewanella</taxon>
    </lineage>
</organism>
<dbReference type="Proteomes" id="UP000282060">
    <property type="component" value="Unassembled WGS sequence"/>
</dbReference>
<name>A0A3S0L4G8_9GAMM</name>
<sequence length="133" mass="15464">MDSMAEVIQDECSQTESRELLEVIKMSVFEKRQRLSWQEKDVVSREVVGRWIDDRHCVGDKITLYRQGEKVFLETWYSDGCHSLDEMMSTQTEDGLKLEDKGGNIFGEYFLLSAENHLRFCNSSECFYTAKAA</sequence>
<accession>A0A3S0L4G8</accession>
<dbReference type="EMBL" id="RXNV01000019">
    <property type="protein sequence ID" value="RTR26819.1"/>
    <property type="molecule type" value="Genomic_DNA"/>
</dbReference>
<dbReference type="RefSeq" id="WP_126508052.1">
    <property type="nucleotide sequence ID" value="NZ_RXNV01000019.1"/>
</dbReference>